<feature type="domain" description="Protein FecR C-terminal" evidence="3">
    <location>
        <begin position="249"/>
        <end position="314"/>
    </location>
</feature>
<organism evidence="4 5">
    <name type="scientific">Bacteroides fragilis str. 3998T(B)3</name>
    <dbReference type="NCBI Taxonomy" id="1339316"/>
    <lineage>
        <taxon>Bacteria</taxon>
        <taxon>Pseudomonadati</taxon>
        <taxon>Bacteroidota</taxon>
        <taxon>Bacteroidia</taxon>
        <taxon>Bacteroidales</taxon>
        <taxon>Bacteroidaceae</taxon>
        <taxon>Bacteroides</taxon>
    </lineage>
</organism>
<evidence type="ECO:0000313" key="5">
    <source>
        <dbReference type="Proteomes" id="UP000020773"/>
    </source>
</evidence>
<keyword evidence="1" id="KW-1133">Transmembrane helix</keyword>
<dbReference type="PIRSF" id="PIRSF018266">
    <property type="entry name" value="FecR"/>
    <property type="match status" value="1"/>
</dbReference>
<evidence type="ECO:0000313" key="4">
    <source>
        <dbReference type="EMBL" id="EXY88556.1"/>
    </source>
</evidence>
<dbReference type="EMBL" id="JGDB01000278">
    <property type="protein sequence ID" value="EXY88556.1"/>
    <property type="molecule type" value="Genomic_DNA"/>
</dbReference>
<protein>
    <submittedName>
        <fullName evidence="4">FecR family protein</fullName>
    </submittedName>
</protein>
<dbReference type="Pfam" id="PF04773">
    <property type="entry name" value="FecR"/>
    <property type="match status" value="1"/>
</dbReference>
<keyword evidence="1" id="KW-0472">Membrane</keyword>
<proteinExistence type="predicted"/>
<dbReference type="AlphaFoldDB" id="A0A015UZX0"/>
<comment type="caution">
    <text evidence="4">The sequence shown here is derived from an EMBL/GenBank/DDBJ whole genome shotgun (WGS) entry which is preliminary data.</text>
</comment>
<dbReference type="Pfam" id="PF16344">
    <property type="entry name" value="FecR_C"/>
    <property type="match status" value="1"/>
</dbReference>
<dbReference type="GO" id="GO:0016989">
    <property type="term" value="F:sigma factor antagonist activity"/>
    <property type="evidence" value="ECO:0007669"/>
    <property type="project" value="TreeGrafter"/>
</dbReference>
<dbReference type="Gene3D" id="2.60.120.1440">
    <property type="match status" value="1"/>
</dbReference>
<name>A0A015UZX0_BACFG</name>
<evidence type="ECO:0000259" key="2">
    <source>
        <dbReference type="Pfam" id="PF04773"/>
    </source>
</evidence>
<evidence type="ECO:0000256" key="1">
    <source>
        <dbReference type="SAM" id="Phobius"/>
    </source>
</evidence>
<dbReference type="InterPro" id="IPR012373">
    <property type="entry name" value="Ferrdict_sens_TM"/>
</dbReference>
<sequence>MNSQIIKYYAGELSKEERKALLQKAFSNQELKNEMMNYQHLQSLMNLHPQEKNELLGKESLKCFMKARQAEKRKRLFFYFLRYAAIVFVCVVSTWWITFSFVGTDMLQSVIAQELSVPAGQRAHILLPDGSKVWVNAGSTLSYPSLFSDERRVKLIGEAFFEVAKGDKPFIVSTGKVDVKALGTQFNVFNYPKEELSVALLEGSVRIYRPEYERQGVILKPNQQLTENNGRFLISPIDKNPIIWKEGLYAFDKQKLKDILKKLELYYDVKIFVKDVSILEYEYTGKFRQRDGVMEVLRIIQKIHPFKIEQKEDTNEIILYR</sequence>
<dbReference type="Proteomes" id="UP000020773">
    <property type="component" value="Unassembled WGS sequence"/>
</dbReference>
<gene>
    <name evidence="4" type="ORF">M125_4840</name>
</gene>
<dbReference type="PATRIC" id="fig|1339316.3.peg.4592"/>
<dbReference type="PANTHER" id="PTHR30273">
    <property type="entry name" value="PERIPLASMIC SIGNAL SENSOR AND SIGMA FACTOR ACTIVATOR FECR-RELATED"/>
    <property type="match status" value="1"/>
</dbReference>
<dbReference type="Gene3D" id="3.55.50.30">
    <property type="match status" value="1"/>
</dbReference>
<dbReference type="InterPro" id="IPR032508">
    <property type="entry name" value="FecR_C"/>
</dbReference>
<dbReference type="PANTHER" id="PTHR30273:SF2">
    <property type="entry name" value="PROTEIN FECR"/>
    <property type="match status" value="1"/>
</dbReference>
<evidence type="ECO:0000259" key="3">
    <source>
        <dbReference type="Pfam" id="PF16344"/>
    </source>
</evidence>
<feature type="transmembrane region" description="Helical" evidence="1">
    <location>
        <begin position="76"/>
        <end position="97"/>
    </location>
</feature>
<accession>A0A015UZX0</accession>
<reference evidence="4 5" key="1">
    <citation type="submission" date="2014-02" db="EMBL/GenBank/DDBJ databases">
        <authorList>
            <person name="Sears C."/>
            <person name="Carroll K."/>
            <person name="Sack B.R."/>
            <person name="Qadri F."/>
            <person name="Myers L.L."/>
            <person name="Chung G.-T."/>
            <person name="Escheverria P."/>
            <person name="Fraser C.M."/>
            <person name="Sadzewicz L."/>
            <person name="Shefchek K.A."/>
            <person name="Tallon L."/>
            <person name="Das S.P."/>
            <person name="Daugherty S."/>
            <person name="Mongodin E.F."/>
        </authorList>
    </citation>
    <scope>NUCLEOTIDE SEQUENCE [LARGE SCALE GENOMIC DNA]</scope>
    <source>
        <strain evidence="5">3998T(B)3</strain>
    </source>
</reference>
<dbReference type="InterPro" id="IPR006860">
    <property type="entry name" value="FecR"/>
</dbReference>
<feature type="domain" description="FecR protein" evidence="2">
    <location>
        <begin position="115"/>
        <end position="206"/>
    </location>
</feature>
<keyword evidence="1" id="KW-0812">Transmembrane</keyword>
<dbReference type="RefSeq" id="WP_005814310.1">
    <property type="nucleotide sequence ID" value="NZ_JGDB01000278.1"/>
</dbReference>